<dbReference type="EMBL" id="CAJNOQ010013831">
    <property type="protein sequence ID" value="CAF1329601.1"/>
    <property type="molecule type" value="Genomic_DNA"/>
</dbReference>
<evidence type="ECO:0000313" key="3">
    <source>
        <dbReference type="EMBL" id="CAF1329601.1"/>
    </source>
</evidence>
<comment type="caution">
    <text evidence="3">The sequence shown here is derived from an EMBL/GenBank/DDBJ whole genome shotgun (WGS) entry which is preliminary data.</text>
</comment>
<evidence type="ECO:0000259" key="2">
    <source>
        <dbReference type="PROSITE" id="PS50801"/>
    </source>
</evidence>
<keyword evidence="5" id="KW-1185">Reference proteome</keyword>
<evidence type="ECO:0000256" key="1">
    <source>
        <dbReference type="SAM" id="MobiDB-lite"/>
    </source>
</evidence>
<proteinExistence type="predicted"/>
<feature type="region of interest" description="Disordered" evidence="1">
    <location>
        <begin position="43"/>
        <end position="63"/>
    </location>
</feature>
<dbReference type="InterPro" id="IPR002645">
    <property type="entry name" value="STAS_dom"/>
</dbReference>
<feature type="domain" description="STAS" evidence="2">
    <location>
        <begin position="12"/>
        <end position="131"/>
    </location>
</feature>
<feature type="region of interest" description="Disordered" evidence="1">
    <location>
        <begin position="166"/>
        <end position="195"/>
    </location>
</feature>
<dbReference type="OrthoDB" id="2149135at2759"/>
<evidence type="ECO:0000313" key="5">
    <source>
        <dbReference type="Proteomes" id="UP000663829"/>
    </source>
</evidence>
<dbReference type="Gene3D" id="3.30.750.24">
    <property type="entry name" value="STAS domain"/>
    <property type="match status" value="1"/>
</dbReference>
<feature type="compositionally biased region" description="Basic residues" evidence="1">
    <location>
        <begin position="45"/>
        <end position="56"/>
    </location>
</feature>
<gene>
    <name evidence="3" type="ORF">GPM918_LOCUS29879</name>
    <name evidence="4" type="ORF">SRO942_LOCUS30479</name>
</gene>
<dbReference type="CDD" id="cd07042">
    <property type="entry name" value="STAS_SulP_like_sulfate_transporter"/>
    <property type="match status" value="1"/>
</dbReference>
<accession>A0A815FNM5</accession>
<dbReference type="EMBL" id="CAJOBC010052416">
    <property type="protein sequence ID" value="CAF4182092.1"/>
    <property type="molecule type" value="Genomic_DNA"/>
</dbReference>
<dbReference type="Proteomes" id="UP000681722">
    <property type="component" value="Unassembled WGS sequence"/>
</dbReference>
<name>A0A815FNM5_9BILA</name>
<dbReference type="Proteomes" id="UP000663829">
    <property type="component" value="Unassembled WGS sequence"/>
</dbReference>
<dbReference type="AlphaFoldDB" id="A0A815FNM5"/>
<reference evidence="3" key="1">
    <citation type="submission" date="2021-02" db="EMBL/GenBank/DDBJ databases">
        <authorList>
            <person name="Nowell W R."/>
        </authorList>
    </citation>
    <scope>NUCLEOTIDE SEQUENCE</scope>
</reference>
<dbReference type="SUPFAM" id="SSF52091">
    <property type="entry name" value="SpoIIaa-like"/>
    <property type="match status" value="1"/>
</dbReference>
<dbReference type="InterPro" id="IPR036513">
    <property type="entry name" value="STAS_dom_sf"/>
</dbReference>
<organism evidence="3 5">
    <name type="scientific">Didymodactylos carnosus</name>
    <dbReference type="NCBI Taxonomy" id="1234261"/>
    <lineage>
        <taxon>Eukaryota</taxon>
        <taxon>Metazoa</taxon>
        <taxon>Spiralia</taxon>
        <taxon>Gnathifera</taxon>
        <taxon>Rotifera</taxon>
        <taxon>Eurotatoria</taxon>
        <taxon>Bdelloidea</taxon>
        <taxon>Philodinida</taxon>
        <taxon>Philodinidae</taxon>
        <taxon>Didymodactylos</taxon>
    </lineage>
</organism>
<sequence length="256" mass="29069">MFKLEYIESGPDGVAIFRLNESLTYPNASYISDKMIDHVKENTRRGKPLSKAKGSRRWNDNTKTDSASVLQPLLKAIVIDFAAVANIDSTGIQCITDVRQTVDRWANRYIYWHFVNVHSPEVRRILIRLGFGSQLSTIAAVLIPSDRARITTVVVATIELDGLETGASYEPDEKTDTSNPDETPKEKHRFKTGFDSPPYLDLEQPIADNSSDQQIPIEHKYSFKEDNDPIIVKDMYKFFHYSMDEAVKAAQKSYES</sequence>
<dbReference type="Pfam" id="PF01740">
    <property type="entry name" value="STAS"/>
    <property type="match status" value="1"/>
</dbReference>
<protein>
    <recommendedName>
        <fullName evidence="2">STAS domain-containing protein</fullName>
    </recommendedName>
</protein>
<evidence type="ECO:0000313" key="4">
    <source>
        <dbReference type="EMBL" id="CAF4182092.1"/>
    </source>
</evidence>
<dbReference type="PROSITE" id="PS50801">
    <property type="entry name" value="STAS"/>
    <property type="match status" value="1"/>
</dbReference>